<comment type="function">
    <text evidence="3">Catalyzes the reversible phosphorylation of S-methyl-5'-thioinosine (MTI) to hypoxanthine and 5-methylthioribose-1-phosphate. Involved in the breakdown of S-methyl-5'-thioadenosine (MTA), a major by-product of polyamine biosynthesis. Catabolism of (MTA) occurs via deamination to MTI and phosphorolysis to hypoxanthine.</text>
</comment>
<dbReference type="UniPathway" id="UPA00606"/>
<dbReference type="GO" id="GO:0017061">
    <property type="term" value="F:S-methyl-5-thioadenosine phosphorylase activity"/>
    <property type="evidence" value="ECO:0007669"/>
    <property type="project" value="InterPro"/>
</dbReference>
<dbReference type="GO" id="GO:0005829">
    <property type="term" value="C:cytosol"/>
    <property type="evidence" value="ECO:0007669"/>
    <property type="project" value="TreeGrafter"/>
</dbReference>
<dbReference type="InterPro" id="IPR010044">
    <property type="entry name" value="MTAP"/>
</dbReference>
<comment type="catalytic activity">
    <reaction evidence="3">
        <text>S-methyl-5'-thioinosine + phosphate = 5-(methylsulfanyl)-alpha-D-ribose 1-phosphate + hypoxanthine</text>
        <dbReference type="Rhea" id="RHEA:30643"/>
        <dbReference type="ChEBI" id="CHEBI:17368"/>
        <dbReference type="ChEBI" id="CHEBI:43474"/>
        <dbReference type="ChEBI" id="CHEBI:48595"/>
        <dbReference type="ChEBI" id="CHEBI:58533"/>
        <dbReference type="EC" id="2.4.2.44"/>
    </reaction>
</comment>
<dbReference type="InterPro" id="IPR035994">
    <property type="entry name" value="Nucleoside_phosphorylase_sf"/>
</dbReference>
<evidence type="ECO:0000256" key="1">
    <source>
        <dbReference type="ARBA" id="ARBA00022676"/>
    </source>
</evidence>
<feature type="domain" description="Nucleoside phosphorylase" evidence="4">
    <location>
        <begin position="4"/>
        <end position="243"/>
    </location>
</feature>
<dbReference type="RefSeq" id="WP_014003452.1">
    <property type="nucleotide sequence ID" value="NZ_CP005986.1"/>
</dbReference>
<dbReference type="GeneID" id="92932402"/>
<reference evidence="5 6" key="1">
    <citation type="journal article" date="2009" name="J. Bacteriol.">
        <title>Draft genome sequence of the extremely acidophilic bacterium Acidithiobacillus caldus ATCC 51756 reveals metabolic versatility in the genus Acidithiobacillus.</title>
        <authorList>
            <person name="Valdes J."/>
            <person name="Quatrini R."/>
            <person name="Hallberg K."/>
            <person name="Dopson M."/>
            <person name="Valenzuela P.D."/>
            <person name="Holmes D.S."/>
        </authorList>
    </citation>
    <scope>NUCLEOTIDE SEQUENCE [LARGE SCALE GENOMIC DNA]</scope>
    <source>
        <strain evidence="6">ATCC 51756 / DSM 8584 / KU</strain>
    </source>
</reference>
<feature type="binding site" evidence="3">
    <location>
        <position position="185"/>
    </location>
    <ligand>
        <name>substrate</name>
    </ligand>
</feature>
<dbReference type="Gene3D" id="3.40.50.1580">
    <property type="entry name" value="Nucleoside phosphorylase domain"/>
    <property type="match status" value="1"/>
</dbReference>
<feature type="site" description="Important for substrate specificity" evidence="3">
    <location>
        <position position="221"/>
    </location>
</feature>
<feature type="binding site" evidence="3">
    <location>
        <begin position="209"/>
        <end position="211"/>
    </location>
    <ligand>
        <name>substrate</name>
    </ligand>
</feature>
<dbReference type="Proteomes" id="UP000005522">
    <property type="component" value="Chromosome"/>
</dbReference>
<proteinExistence type="inferred from homology"/>
<keyword evidence="3" id="KW-0660">Purine salvage</keyword>
<protein>
    <recommendedName>
        <fullName evidence="3">Probable S-methyl-5'-thioinosine phosphorylase</fullName>
        <ecNumber evidence="3">2.4.2.44</ecNumber>
    </recommendedName>
    <alternativeName>
        <fullName evidence="3">5'-methylthioinosine phosphorylase</fullName>
        <shortName evidence="3">MTI phosphorylase</shortName>
        <shortName evidence="3">MTIP</shortName>
    </alternativeName>
</protein>
<keyword evidence="1 3" id="KW-0328">Glycosyltransferase</keyword>
<dbReference type="Pfam" id="PF01048">
    <property type="entry name" value="PNP_UDP_1"/>
    <property type="match status" value="1"/>
</dbReference>
<keyword evidence="2 3" id="KW-0808">Transferase</keyword>
<feature type="binding site" evidence="3">
    <location>
        <position position="10"/>
    </location>
    <ligand>
        <name>phosphate</name>
        <dbReference type="ChEBI" id="CHEBI:43474"/>
    </ligand>
</feature>
<dbReference type="AlphaFoldDB" id="A0A059ZXC7"/>
<comment type="miscellaneous">
    <text evidence="3">Although this enzyme belongs to the family of MTA phosphorylases based on sequence homology, it has been shown that conserved amino acid substitutions in the substrate binding pocket convert the substrate specificity of this enzyme from 6-aminopurines to 6-oxopurines.</text>
</comment>
<sequence length="279" mass="29808">MGIVGIIGGSGLTQLKNLEILWRRVVRTPYGEASGPLTFGRLAGQEVIFLARHGYGHTIPPHRVNYRANIWALHHAGVRHVIAVGAVGGIAATMVPGALCAPDQLIDYTSGRPNTFYEGGDSSVIHVDFSMPYCAQIRQRLLAAGERIAQPIVAGGTYAITQGPRLETAAEIRRIERDGGDIVGMTGMPEAVLAREIGLCYAPLALVVNPAAGKSAEPITMAAIDQVMHEGMERVRRVLAATVPLLADCPDCDCGLAVGPEALQRLHHSLFKQATVQER</sequence>
<dbReference type="NCBIfam" id="TIGR01694">
    <property type="entry name" value="MTAP"/>
    <property type="match status" value="1"/>
</dbReference>
<comment type="similarity">
    <text evidence="3">Belongs to the PNP/MTAP phosphorylase family. MTAP subfamily.</text>
</comment>
<evidence type="ECO:0000256" key="3">
    <source>
        <dbReference type="HAMAP-Rule" id="MF_01963"/>
    </source>
</evidence>
<dbReference type="GO" id="GO:0006166">
    <property type="term" value="P:purine ribonucleoside salvage"/>
    <property type="evidence" value="ECO:0007669"/>
    <property type="project" value="UniProtKB-UniRule"/>
</dbReference>
<dbReference type="EMBL" id="CP005986">
    <property type="protein sequence ID" value="AIA56180.1"/>
    <property type="molecule type" value="Genomic_DNA"/>
</dbReference>
<dbReference type="SUPFAM" id="SSF53167">
    <property type="entry name" value="Purine and uridine phosphorylases"/>
    <property type="match status" value="1"/>
</dbReference>
<dbReference type="PANTHER" id="PTHR42679">
    <property type="entry name" value="S-METHYL-5'-THIOADENOSINE PHOSPHORYLASE"/>
    <property type="match status" value="1"/>
</dbReference>
<comment type="pathway">
    <text evidence="3">Purine metabolism; purine nucleoside salvage.</text>
</comment>
<dbReference type="GO" id="GO:0019509">
    <property type="term" value="P:L-methionine salvage from methylthioadenosine"/>
    <property type="evidence" value="ECO:0007669"/>
    <property type="project" value="TreeGrafter"/>
</dbReference>
<comment type="subunit">
    <text evidence="3">Homotrimer.</text>
</comment>
<dbReference type="EC" id="2.4.2.44" evidence="3"/>
<dbReference type="eggNOG" id="COG0005">
    <property type="taxonomic scope" value="Bacteria"/>
</dbReference>
<organism evidence="5 6">
    <name type="scientific">Acidithiobacillus caldus (strain ATCC 51756 / DSM 8584 / KU)</name>
    <dbReference type="NCBI Taxonomy" id="637389"/>
    <lineage>
        <taxon>Bacteria</taxon>
        <taxon>Pseudomonadati</taxon>
        <taxon>Pseudomonadota</taxon>
        <taxon>Acidithiobacillia</taxon>
        <taxon>Acidithiobacillales</taxon>
        <taxon>Acidithiobacillaceae</taxon>
        <taxon>Acidithiobacillus</taxon>
    </lineage>
</organism>
<dbReference type="HAMAP" id="MF_01963">
    <property type="entry name" value="MTAP"/>
    <property type="match status" value="1"/>
</dbReference>
<dbReference type="InterPro" id="IPR000845">
    <property type="entry name" value="Nucleoside_phosphorylase_d"/>
</dbReference>
<accession>A0A059ZXC7</accession>
<evidence type="ECO:0000259" key="4">
    <source>
        <dbReference type="Pfam" id="PF01048"/>
    </source>
</evidence>
<name>A0A059ZXC7_ACICK</name>
<feature type="binding site" evidence="3">
    <location>
        <position position="186"/>
    </location>
    <ligand>
        <name>phosphate</name>
        <dbReference type="ChEBI" id="CHEBI:43474"/>
    </ligand>
</feature>
<feature type="binding site" evidence="3">
    <location>
        <begin position="52"/>
        <end position="53"/>
    </location>
    <ligand>
        <name>phosphate</name>
        <dbReference type="ChEBI" id="CHEBI:43474"/>
    </ligand>
</feature>
<evidence type="ECO:0000313" key="5">
    <source>
        <dbReference type="EMBL" id="AIA56180.1"/>
    </source>
</evidence>
<dbReference type="NCBIfam" id="NF006599">
    <property type="entry name" value="PRK09136.1"/>
    <property type="match status" value="1"/>
</dbReference>
<gene>
    <name evidence="5" type="ORF">Acaty_c2333</name>
</gene>
<feature type="site" description="Important for substrate specificity" evidence="3">
    <location>
        <position position="167"/>
    </location>
</feature>
<dbReference type="HOGENOM" id="CLU_054456_0_2_6"/>
<evidence type="ECO:0000313" key="6">
    <source>
        <dbReference type="Proteomes" id="UP000005522"/>
    </source>
</evidence>
<comment type="caution">
    <text evidence="3">Lacks conserved residue(s) required for the propagation of feature annotation.</text>
</comment>
<dbReference type="KEGG" id="acz:Acaty_c2333"/>
<evidence type="ECO:0000256" key="2">
    <source>
        <dbReference type="ARBA" id="ARBA00022679"/>
    </source>
</evidence>
<dbReference type="PANTHER" id="PTHR42679:SF2">
    <property type="entry name" value="S-METHYL-5'-THIOADENOSINE PHOSPHORYLASE"/>
    <property type="match status" value="1"/>
</dbReference>
<dbReference type="CDD" id="cd09010">
    <property type="entry name" value="MTAP_SsMTAPII_like_MTIP"/>
    <property type="match status" value="1"/>
</dbReference>